<dbReference type="RNAct" id="Q8BQQ2">
    <property type="molecule type" value="protein"/>
</dbReference>
<evidence type="ECO:0000313" key="2">
    <source>
        <dbReference type="EMBL" id="BAC32844.1"/>
    </source>
</evidence>
<dbReference type="HOGENOM" id="CLU_1885092_0_0_1"/>
<dbReference type="AlphaFoldDB" id="Q8BQQ2"/>
<protein>
    <submittedName>
        <fullName evidence="2">Uncharacterized protein</fullName>
    </submittedName>
</protein>
<accession>Q8BQQ2</accession>
<organism evidence="2">
    <name type="scientific">Mus musculus</name>
    <name type="common">Mouse</name>
    <dbReference type="NCBI Taxonomy" id="10090"/>
    <lineage>
        <taxon>Eukaryota</taxon>
        <taxon>Metazoa</taxon>
        <taxon>Chordata</taxon>
        <taxon>Craniata</taxon>
        <taxon>Vertebrata</taxon>
        <taxon>Euteleostomi</taxon>
        <taxon>Mammalia</taxon>
        <taxon>Eutheria</taxon>
        <taxon>Euarchontoglires</taxon>
        <taxon>Glires</taxon>
        <taxon>Rodentia</taxon>
        <taxon>Myomorpha</taxon>
        <taxon>Muroidea</taxon>
        <taxon>Muridae</taxon>
        <taxon>Murinae</taxon>
        <taxon>Mus</taxon>
        <taxon>Mus</taxon>
    </lineage>
</organism>
<name>Q8BQQ2_MOUSE</name>
<feature type="compositionally biased region" description="Pro residues" evidence="1">
    <location>
        <begin position="101"/>
        <end position="111"/>
    </location>
</feature>
<feature type="region of interest" description="Disordered" evidence="1">
    <location>
        <begin position="1"/>
        <end position="22"/>
    </location>
</feature>
<dbReference type="EMBL" id="AK046715">
    <property type="protein sequence ID" value="BAC32844.1"/>
    <property type="molecule type" value="mRNA"/>
</dbReference>
<reference evidence="2" key="4">
    <citation type="journal article" date="2001" name="Nature">
        <title>Functional annotation of a full-length mouse cDNA collection.</title>
        <authorList>
            <consortium name="The RIKEN Genome Exploration Research Group Phase II Team and the FANTOM Consortium"/>
        </authorList>
    </citation>
    <scope>NUCLEOTIDE SEQUENCE</scope>
    <source>
        <strain evidence="2">C57BL/6J</strain>
        <tissue evidence="2">Adipose</tissue>
    </source>
</reference>
<reference evidence="2" key="2">
    <citation type="journal article" date="2000" name="Genome Res.">
        <title>Normalization and subtraction of cap-trapper-selected cDNAs to prepare full-length cDNA libraries for rapid discovery of new genes.</title>
        <authorList>
            <person name="Carninci P."/>
            <person name="Shibata Y."/>
            <person name="Hayatsu N."/>
            <person name="Sugahara Y."/>
            <person name="Shibata K."/>
            <person name="Itoh M."/>
            <person name="Konno H."/>
            <person name="Okazaki Y."/>
            <person name="Muramatsu M."/>
            <person name="Hayashizaki Y."/>
        </authorList>
    </citation>
    <scope>NUCLEOTIDE SEQUENCE</scope>
    <source>
        <strain evidence="2">C57BL/6J</strain>
        <tissue evidence="2">Adipose</tissue>
    </source>
</reference>
<proteinExistence type="evidence at transcript level"/>
<sequence>MPRKRPSSHPPAARPWRDPMRPTGLAARTLRRRWLLCSAAVPAVAACGTHSLCPNSAAPSFPTSSSIVRAAVSRERNTFLKKRKKEKENDTLPTSPHHHPTPGPIYPPFPLPSASHRPDPGLPHSQDQCPGRRRR</sequence>
<reference evidence="2" key="6">
    <citation type="journal article" date="2002" name="Nature">
        <title>Analysis of the mouse transcriptome based on functional annotation of 60,770 full-length cDNAs.</title>
        <authorList>
            <consortium name="The FANTOM Consortium and the RIKEN Genome Exploration Research Group Phase I and II Team"/>
        </authorList>
    </citation>
    <scope>NUCLEOTIDE SEQUENCE</scope>
    <source>
        <strain evidence="2">C57BL/6J</strain>
        <tissue evidence="2">Adipose</tissue>
    </source>
</reference>
<evidence type="ECO:0000256" key="1">
    <source>
        <dbReference type="SAM" id="MobiDB-lite"/>
    </source>
</evidence>
<reference evidence="2" key="3">
    <citation type="journal article" date="2000" name="Genome Res.">
        <title>RIKEN integrated sequence analysis (RISA) system--384-format sequencing pipeline with 384 multicapillary sequencer.</title>
        <authorList>
            <person name="Shibata K."/>
            <person name="Itoh M."/>
            <person name="Aizawa K."/>
            <person name="Nagaoka S."/>
            <person name="Sasaki N."/>
            <person name="Carninci P."/>
            <person name="Konno H."/>
            <person name="Akiyama J."/>
            <person name="Nishi K."/>
            <person name="Kitsunai T."/>
            <person name="Tashiro H."/>
            <person name="Itoh M."/>
            <person name="Sumi N."/>
            <person name="Ishii Y."/>
            <person name="Nakamura S."/>
            <person name="Hazama M."/>
            <person name="Nishine T."/>
            <person name="Harada A."/>
            <person name="Yamamoto R."/>
            <person name="Matsumoto H."/>
            <person name="Sakaguchi S."/>
            <person name="Ikegami T."/>
            <person name="Kashiwagi K."/>
            <person name="Fujiwake S."/>
            <person name="Inoue K."/>
            <person name="Togawa Y."/>
            <person name="Izawa M."/>
            <person name="Ohara E."/>
            <person name="Watahiki M."/>
            <person name="Yoneda Y."/>
            <person name="Ishikawa T."/>
            <person name="Ozawa K."/>
            <person name="Tanaka T."/>
            <person name="Matsuura S."/>
            <person name="Kawai J."/>
            <person name="Okazaki Y."/>
            <person name="Muramatsu M."/>
            <person name="Inoue Y."/>
            <person name="Kira A."/>
            <person name="Hayashizaki Y."/>
        </authorList>
    </citation>
    <scope>NUCLEOTIDE SEQUENCE</scope>
    <source>
        <strain evidence="2">C57BL/6J</strain>
        <tissue evidence="2">Adipose</tissue>
    </source>
</reference>
<feature type="region of interest" description="Disordered" evidence="1">
    <location>
        <begin position="72"/>
        <end position="135"/>
    </location>
</feature>
<reference evidence="2" key="1">
    <citation type="journal article" date="1999" name="Methods Enzymol.">
        <title>High-efficiency full-length cDNA cloning.</title>
        <authorList>
            <person name="Carninci P."/>
            <person name="Hayashizaki Y."/>
        </authorList>
    </citation>
    <scope>NUCLEOTIDE SEQUENCE</scope>
    <source>
        <strain evidence="2">C57BL/6J</strain>
        <tissue evidence="2">Adipose</tissue>
    </source>
</reference>
<reference evidence="2" key="8">
    <citation type="journal article" date="2005" name="Science">
        <title>Antisense Transcription in the Mammalian Transcriptome.</title>
        <authorList>
            <consortium name="RIKEN Genome Exploration Research Group and Genome Science Group (Genome Network Project Core Group) and the FANTOM Consortium"/>
        </authorList>
    </citation>
    <scope>NUCLEOTIDE SEQUENCE</scope>
    <source>
        <strain evidence="2">C57BL/6J</strain>
        <tissue evidence="2">Adipose</tissue>
    </source>
</reference>
<reference evidence="2" key="5">
    <citation type="submission" date="2001-07" db="EMBL/GenBank/DDBJ databases">
        <authorList>
            <person name="Adachi J."/>
            <person name="Aizawa K."/>
            <person name="Akimura T."/>
            <person name="Arakawa T."/>
            <person name="Bono H."/>
            <person name="Carninci P."/>
            <person name="Fukuda S."/>
            <person name="Furuno M."/>
            <person name="Hanagaki T."/>
            <person name="Hara A."/>
            <person name="Hashizume W."/>
            <person name="Hayashida K."/>
            <person name="Hayatsu N."/>
            <person name="Hiramoto K."/>
            <person name="Hiraoka T."/>
            <person name="Hirozane T."/>
            <person name="Hori F."/>
            <person name="Imotani K."/>
            <person name="Ishii Y."/>
            <person name="Itoh M."/>
            <person name="Kagawa I."/>
            <person name="Kasukawa T."/>
            <person name="Katoh H."/>
            <person name="Kawai J."/>
            <person name="Kojima Y."/>
            <person name="Kondo S."/>
            <person name="Konno H."/>
            <person name="Kouda M."/>
            <person name="Koya S."/>
            <person name="Kurihara C."/>
            <person name="Matsuyama T."/>
            <person name="Miyazaki A."/>
            <person name="Murata M."/>
            <person name="Nakamura M."/>
            <person name="Nishi K."/>
            <person name="Nomura K."/>
            <person name="Numazaki R."/>
            <person name="Ohno M."/>
            <person name="Ohsato N."/>
            <person name="Okazaki Y."/>
            <person name="Saito R."/>
            <person name="Saitoh H."/>
            <person name="Sakai C."/>
            <person name="Sakai K."/>
            <person name="Sakazume N."/>
            <person name="Sano H."/>
            <person name="Sasaki D."/>
            <person name="Shibata K."/>
            <person name="Shinagawa A."/>
            <person name="Shiraki T."/>
            <person name="Sogabe Y."/>
            <person name="Tagami M."/>
            <person name="Tagawa A."/>
            <person name="Takahashi F."/>
            <person name="Takaku-Akahira S."/>
            <person name="Takeda Y."/>
            <person name="Tanaka T."/>
            <person name="Tomaru A."/>
            <person name="Toya T."/>
            <person name="Yasunishi A."/>
            <person name="Muramatsu M."/>
            <person name="Hayashizaki Y."/>
        </authorList>
    </citation>
    <scope>NUCLEOTIDE SEQUENCE</scope>
    <source>
        <strain evidence="2">C57BL/6J</strain>
        <tissue evidence="2">Adipose</tissue>
    </source>
</reference>
<reference evidence="2" key="7">
    <citation type="journal article" date="2005" name="Science">
        <title>The Transcriptional Landscape of the Mammalian Genome.</title>
        <authorList>
            <consortium name="The FANTOM Consortium"/>
            <consortium name="Riken Genome Exploration Research Group and Genome Science Group (Genome Network Project Core Group)"/>
        </authorList>
    </citation>
    <scope>NUCLEOTIDE SEQUENCE</scope>
    <source>
        <strain evidence="2">C57BL/6J</strain>
        <tissue evidence="2">Adipose</tissue>
    </source>
</reference>